<sequence>MPAFTENVASDASSTSVCSWPPSPAMACSQITARGVMLLNTVIGIGLCFAAYSNDHSKVSFLLSGVLMIILCFVVPILLFRSIKMFKASRPTNEQGYDQLESKGRPLGSRTISSSGLKLTIFLGSVITTKAKTLQCPHCSHTMQPLPTSSSQMEAGYQKTVPVPGRLIQDYLDDSDDNATVVGMAPGQVTGTCTKTPRASTSSGEAQGRQERGESSSANETGEHEGDRLIEKSE</sequence>
<proteinExistence type="predicted"/>
<evidence type="ECO:0000313" key="4">
    <source>
        <dbReference type="Proteomes" id="UP001316803"/>
    </source>
</evidence>
<dbReference type="AlphaFoldDB" id="A0AAN8IP19"/>
<keyword evidence="4" id="KW-1185">Reference proteome</keyword>
<dbReference type="Proteomes" id="UP001316803">
    <property type="component" value="Unassembled WGS sequence"/>
</dbReference>
<evidence type="ECO:0000256" key="2">
    <source>
        <dbReference type="SAM" id="Phobius"/>
    </source>
</evidence>
<feature type="compositionally biased region" description="Polar residues" evidence="1">
    <location>
        <begin position="189"/>
        <end position="205"/>
    </location>
</feature>
<evidence type="ECO:0000313" key="3">
    <source>
        <dbReference type="EMBL" id="KAK5954697.1"/>
    </source>
</evidence>
<name>A0AAN8IP19_9EURO</name>
<feature type="compositionally biased region" description="Basic and acidic residues" evidence="1">
    <location>
        <begin position="221"/>
        <end position="234"/>
    </location>
</feature>
<keyword evidence="2" id="KW-1133">Transmembrane helix</keyword>
<evidence type="ECO:0000256" key="1">
    <source>
        <dbReference type="SAM" id="MobiDB-lite"/>
    </source>
</evidence>
<feature type="transmembrane region" description="Helical" evidence="2">
    <location>
        <begin position="36"/>
        <end position="53"/>
    </location>
</feature>
<feature type="region of interest" description="Disordered" evidence="1">
    <location>
        <begin position="184"/>
        <end position="234"/>
    </location>
</feature>
<accession>A0AAN8IP19</accession>
<feature type="transmembrane region" description="Helical" evidence="2">
    <location>
        <begin position="59"/>
        <end position="80"/>
    </location>
</feature>
<gene>
    <name evidence="3" type="ORF">OHC33_004421</name>
</gene>
<keyword evidence="2" id="KW-0812">Transmembrane</keyword>
<reference evidence="3 4" key="1">
    <citation type="submission" date="2022-12" db="EMBL/GenBank/DDBJ databases">
        <title>Genomic features and morphological characterization of a novel Knufia sp. strain isolated from spacecraft assembly facility.</title>
        <authorList>
            <person name="Teixeira M."/>
            <person name="Chander A.M."/>
            <person name="Stajich J.E."/>
            <person name="Venkateswaran K."/>
        </authorList>
    </citation>
    <scope>NUCLEOTIDE SEQUENCE [LARGE SCALE GENOMIC DNA]</scope>
    <source>
        <strain evidence="3 4">FJI-L2-BK-P2</strain>
    </source>
</reference>
<comment type="caution">
    <text evidence="3">The sequence shown here is derived from an EMBL/GenBank/DDBJ whole genome shotgun (WGS) entry which is preliminary data.</text>
</comment>
<dbReference type="EMBL" id="JAKLMC020000008">
    <property type="protein sequence ID" value="KAK5954697.1"/>
    <property type="molecule type" value="Genomic_DNA"/>
</dbReference>
<protein>
    <submittedName>
        <fullName evidence="3">Uncharacterized protein</fullName>
    </submittedName>
</protein>
<organism evidence="3 4">
    <name type="scientific">Knufia fluminis</name>
    <dbReference type="NCBI Taxonomy" id="191047"/>
    <lineage>
        <taxon>Eukaryota</taxon>
        <taxon>Fungi</taxon>
        <taxon>Dikarya</taxon>
        <taxon>Ascomycota</taxon>
        <taxon>Pezizomycotina</taxon>
        <taxon>Eurotiomycetes</taxon>
        <taxon>Chaetothyriomycetidae</taxon>
        <taxon>Chaetothyriales</taxon>
        <taxon>Trichomeriaceae</taxon>
        <taxon>Knufia</taxon>
    </lineage>
</organism>
<keyword evidence="2" id="KW-0472">Membrane</keyword>